<dbReference type="InterPro" id="IPR006015">
    <property type="entry name" value="Universal_stress_UspA"/>
</dbReference>
<dbReference type="RefSeq" id="WP_253857691.1">
    <property type="nucleotide sequence ID" value="NZ_BAAALM010000015.1"/>
</dbReference>
<dbReference type="EMBL" id="BAAALM010000015">
    <property type="protein sequence ID" value="GAA1213167.1"/>
    <property type="molecule type" value="Genomic_DNA"/>
</dbReference>
<sequence>MTVIVARTDTPESEAALSAGVAESRRRGEDLVVFNLDGVRLDPDDTVEGAPVSFEEPDPRDRDPVGSLLDTATRREASLIVIGLKRRSPTGKLLFGSMAQHVLLEANAPVLAVKAGAKPE</sequence>
<organism evidence="4 5">
    <name type="scientific">Prauserella alba</name>
    <dbReference type="NCBI Taxonomy" id="176898"/>
    <lineage>
        <taxon>Bacteria</taxon>
        <taxon>Bacillati</taxon>
        <taxon>Actinomycetota</taxon>
        <taxon>Actinomycetes</taxon>
        <taxon>Pseudonocardiales</taxon>
        <taxon>Pseudonocardiaceae</taxon>
        <taxon>Prauserella</taxon>
    </lineage>
</organism>
<gene>
    <name evidence="4" type="ORF">GCM10009675_38460</name>
</gene>
<keyword evidence="5" id="KW-1185">Reference proteome</keyword>
<comment type="caution">
    <text evidence="4">The sequence shown here is derived from an EMBL/GenBank/DDBJ whole genome shotgun (WGS) entry which is preliminary data.</text>
</comment>
<dbReference type="Pfam" id="PF00582">
    <property type="entry name" value="Usp"/>
    <property type="match status" value="1"/>
</dbReference>
<dbReference type="CDD" id="cd00293">
    <property type="entry name" value="USP-like"/>
    <property type="match status" value="1"/>
</dbReference>
<evidence type="ECO:0000313" key="4">
    <source>
        <dbReference type="EMBL" id="GAA1213167.1"/>
    </source>
</evidence>
<accession>A0ABN1VIU5</accession>
<feature type="region of interest" description="Disordered" evidence="2">
    <location>
        <begin position="44"/>
        <end position="67"/>
    </location>
</feature>
<comment type="similarity">
    <text evidence="1">Belongs to the universal stress protein A family.</text>
</comment>
<evidence type="ECO:0000313" key="5">
    <source>
        <dbReference type="Proteomes" id="UP001500467"/>
    </source>
</evidence>
<evidence type="ECO:0000259" key="3">
    <source>
        <dbReference type="Pfam" id="PF00582"/>
    </source>
</evidence>
<dbReference type="SUPFAM" id="SSF52402">
    <property type="entry name" value="Adenine nucleotide alpha hydrolases-like"/>
    <property type="match status" value="1"/>
</dbReference>
<proteinExistence type="inferred from homology"/>
<protein>
    <recommendedName>
        <fullName evidence="3">UspA domain-containing protein</fullName>
    </recommendedName>
</protein>
<dbReference type="Gene3D" id="3.40.50.12370">
    <property type="match status" value="1"/>
</dbReference>
<evidence type="ECO:0000256" key="2">
    <source>
        <dbReference type="SAM" id="MobiDB-lite"/>
    </source>
</evidence>
<reference evidence="4 5" key="1">
    <citation type="journal article" date="2019" name="Int. J. Syst. Evol. Microbiol.">
        <title>The Global Catalogue of Microorganisms (GCM) 10K type strain sequencing project: providing services to taxonomists for standard genome sequencing and annotation.</title>
        <authorList>
            <consortium name="The Broad Institute Genomics Platform"/>
            <consortium name="The Broad Institute Genome Sequencing Center for Infectious Disease"/>
            <person name="Wu L."/>
            <person name="Ma J."/>
        </authorList>
    </citation>
    <scope>NUCLEOTIDE SEQUENCE [LARGE SCALE GENOMIC DNA]</scope>
    <source>
        <strain evidence="4 5">JCM 13022</strain>
    </source>
</reference>
<dbReference type="InterPro" id="IPR006016">
    <property type="entry name" value="UspA"/>
</dbReference>
<evidence type="ECO:0000256" key="1">
    <source>
        <dbReference type="ARBA" id="ARBA00008791"/>
    </source>
</evidence>
<dbReference type="Proteomes" id="UP001500467">
    <property type="component" value="Unassembled WGS sequence"/>
</dbReference>
<feature type="domain" description="UspA" evidence="3">
    <location>
        <begin position="2"/>
        <end position="114"/>
    </location>
</feature>
<name>A0ABN1VIU5_9PSEU</name>
<dbReference type="PRINTS" id="PR01438">
    <property type="entry name" value="UNVRSLSTRESS"/>
</dbReference>